<keyword evidence="1" id="KW-0472">Membrane</keyword>
<feature type="transmembrane region" description="Helical" evidence="1">
    <location>
        <begin position="74"/>
        <end position="96"/>
    </location>
</feature>
<dbReference type="Proteomes" id="UP001225605">
    <property type="component" value="Unassembled WGS sequence"/>
</dbReference>
<gene>
    <name evidence="2" type="ORF">CKY47_12365</name>
</gene>
<comment type="caution">
    <text evidence="2">The sequence shown here is derived from an EMBL/GenBank/DDBJ whole genome shotgun (WGS) entry which is preliminary data.</text>
</comment>
<accession>A0ABU0WYA3</accession>
<keyword evidence="3" id="KW-1185">Reference proteome</keyword>
<reference evidence="2 3" key="1">
    <citation type="submission" date="2017-06" db="EMBL/GenBank/DDBJ databases">
        <title>Cultured bacterium strain Saccharothrix yanglingensis Hhs.015.</title>
        <authorList>
            <person name="Xia Y."/>
        </authorList>
    </citation>
    <scope>NUCLEOTIDE SEQUENCE [LARGE SCALE GENOMIC DNA]</scope>
    <source>
        <strain evidence="2 3">Hhs.015</strain>
    </source>
</reference>
<evidence type="ECO:0000313" key="3">
    <source>
        <dbReference type="Proteomes" id="UP001225605"/>
    </source>
</evidence>
<evidence type="ECO:0000313" key="2">
    <source>
        <dbReference type="EMBL" id="MDQ2584757.1"/>
    </source>
</evidence>
<evidence type="ECO:0000256" key="1">
    <source>
        <dbReference type="SAM" id="Phobius"/>
    </source>
</evidence>
<keyword evidence="1" id="KW-0812">Transmembrane</keyword>
<organism evidence="2 3">
    <name type="scientific">Saccharothrix yanglingensis</name>
    <dbReference type="NCBI Taxonomy" id="659496"/>
    <lineage>
        <taxon>Bacteria</taxon>
        <taxon>Bacillati</taxon>
        <taxon>Actinomycetota</taxon>
        <taxon>Actinomycetes</taxon>
        <taxon>Pseudonocardiales</taxon>
        <taxon>Pseudonocardiaceae</taxon>
        <taxon>Saccharothrix</taxon>
    </lineage>
</organism>
<name>A0ABU0WYA3_9PSEU</name>
<feature type="transmembrane region" description="Helical" evidence="1">
    <location>
        <begin position="42"/>
        <end position="62"/>
    </location>
</feature>
<dbReference type="RefSeq" id="WP_306745897.1">
    <property type="nucleotide sequence ID" value="NZ_NSDM01000004.1"/>
</dbReference>
<sequence>MTDRLALAGIAAASFVLAVLQLFFLPLRFDGTLLPRLGDWPFPLTAALAAVTTPALVVLASWHARGTLGAASPLLVWVGTLLLFAVLGPGGDVVLLGDWRTLLLFAGGALPGAIAVGGYLGRRAGVRGDHR</sequence>
<proteinExistence type="predicted"/>
<dbReference type="EMBL" id="NSDM01000004">
    <property type="protein sequence ID" value="MDQ2584757.1"/>
    <property type="molecule type" value="Genomic_DNA"/>
</dbReference>
<protein>
    <submittedName>
        <fullName evidence="2">Uncharacterized protein</fullName>
    </submittedName>
</protein>
<feature type="transmembrane region" description="Helical" evidence="1">
    <location>
        <begin position="102"/>
        <end position="121"/>
    </location>
</feature>
<keyword evidence="1" id="KW-1133">Transmembrane helix</keyword>